<feature type="region of interest" description="Disordered" evidence="1">
    <location>
        <begin position="91"/>
        <end position="140"/>
    </location>
</feature>
<dbReference type="AlphaFoldDB" id="H6BKN4"/>
<feature type="compositionally biased region" description="Acidic residues" evidence="1">
    <location>
        <begin position="129"/>
        <end position="138"/>
    </location>
</feature>
<evidence type="ECO:0000313" key="2">
    <source>
        <dbReference type="EMBL" id="EHY52668.1"/>
    </source>
</evidence>
<dbReference type="RefSeq" id="XP_009153129.1">
    <property type="nucleotide sequence ID" value="XM_009154881.1"/>
</dbReference>
<gene>
    <name evidence="2" type="ORF">HMPREF1120_00877</name>
</gene>
<evidence type="ECO:0000313" key="3">
    <source>
        <dbReference type="Proteomes" id="UP000007304"/>
    </source>
</evidence>
<feature type="compositionally biased region" description="Basic residues" evidence="1">
    <location>
        <begin position="101"/>
        <end position="116"/>
    </location>
</feature>
<keyword evidence="3" id="KW-1185">Reference proteome</keyword>
<evidence type="ECO:0000256" key="1">
    <source>
        <dbReference type="SAM" id="MobiDB-lite"/>
    </source>
</evidence>
<dbReference type="OrthoDB" id="202825at2759"/>
<sequence length="495" mass="55014">MACDDRAHDESENSLPCPAQIALALMVVRSRPPHMQIEGYIDSLRKAITDCAPKGAPVTYDFDASTYWRQCYEAAESERARLLEEVLGLMQERDGPEGKSKRPKSRPALGKRKRNVPKVSEKPPSGEDLNTDGETSDDEAGRQALLRSLRSIRRSLRLEVPDRDHIATTIQTIISAIRRSIGPGQKGARDQAHAEEQSIQHLCRVTGHAYSSILEAVKIARLDADKGGERLASTLSDIVRLYETFLGRLHQCTLDEAVRISDATKSSKRGRRSGTKALKRTPLVPSSAYTNEAKLLAKTLTRMVTDLDTSSDIHCELLEGFLCALLDHVGSVLSLFVFGRTGQGCRDSTGVLPPRGIVDVAHLDLEAAMGSAKLEGPYLIFVLRRCVDFLRTGTKQMSEVSISLFSLQQRNPRRAQGLREHIEKTLQNTLLRGVYGDDDDTFYNALRRHEAEDEEEIGAVKLMEGAEQDEDAAEWFIGQLWEHLGWDILSGSRTI</sequence>
<dbReference type="OMA" id="QSVPDWF"/>
<name>H6BKN4_EXODN</name>
<dbReference type="HOGENOM" id="CLU_038592_0_0_1"/>
<accession>H6BKN4</accession>
<dbReference type="InParanoid" id="H6BKN4"/>
<organism evidence="2 3">
    <name type="scientific">Exophiala dermatitidis (strain ATCC 34100 / CBS 525.76 / NIH/UT8656)</name>
    <name type="common">Black yeast</name>
    <name type="synonym">Wangiella dermatitidis</name>
    <dbReference type="NCBI Taxonomy" id="858893"/>
    <lineage>
        <taxon>Eukaryota</taxon>
        <taxon>Fungi</taxon>
        <taxon>Dikarya</taxon>
        <taxon>Ascomycota</taxon>
        <taxon>Pezizomycotina</taxon>
        <taxon>Eurotiomycetes</taxon>
        <taxon>Chaetothyriomycetidae</taxon>
        <taxon>Chaetothyriales</taxon>
        <taxon>Herpotrichiellaceae</taxon>
        <taxon>Exophiala</taxon>
    </lineage>
</organism>
<feature type="compositionally biased region" description="Basic and acidic residues" evidence="1">
    <location>
        <begin position="91"/>
        <end position="100"/>
    </location>
</feature>
<proteinExistence type="predicted"/>
<dbReference type="VEuPathDB" id="FungiDB:HMPREF1120_00877"/>
<dbReference type="STRING" id="858893.H6BKN4"/>
<dbReference type="EMBL" id="JH226130">
    <property type="protein sequence ID" value="EHY52668.1"/>
    <property type="molecule type" value="Genomic_DNA"/>
</dbReference>
<dbReference type="eggNOG" id="ENOG502SPJ4">
    <property type="taxonomic scope" value="Eukaryota"/>
</dbReference>
<dbReference type="GeneID" id="20305516"/>
<dbReference type="Proteomes" id="UP000007304">
    <property type="component" value="Unassembled WGS sequence"/>
</dbReference>
<protein>
    <submittedName>
        <fullName evidence="2">Uncharacterized protein</fullName>
    </submittedName>
</protein>
<reference evidence="2" key="1">
    <citation type="submission" date="2011-07" db="EMBL/GenBank/DDBJ databases">
        <title>The Genome Sequence of Exophiala (Wangiella) dermatitidis NIH/UT8656.</title>
        <authorList>
            <consortium name="The Broad Institute Genome Sequencing Platform"/>
            <person name="Cuomo C."/>
            <person name="Wang Z."/>
            <person name="Hunicke-Smith S."/>
            <person name="Szanislo P.J."/>
            <person name="Earl A."/>
            <person name="Young S.K."/>
            <person name="Zeng Q."/>
            <person name="Gargeya S."/>
            <person name="Fitzgerald M."/>
            <person name="Haas B."/>
            <person name="Abouelleil A."/>
            <person name="Alvarado L."/>
            <person name="Arachchi H.M."/>
            <person name="Berlin A."/>
            <person name="Brown A."/>
            <person name="Chapman S.B."/>
            <person name="Chen Z."/>
            <person name="Dunbar C."/>
            <person name="Freedman E."/>
            <person name="Gearin G."/>
            <person name="Gellesch M."/>
            <person name="Goldberg J."/>
            <person name="Griggs A."/>
            <person name="Gujja S."/>
            <person name="Heiman D."/>
            <person name="Howarth C."/>
            <person name="Larson L."/>
            <person name="Lui A."/>
            <person name="MacDonald P.J.P."/>
            <person name="Montmayeur A."/>
            <person name="Murphy C."/>
            <person name="Neiman D."/>
            <person name="Pearson M."/>
            <person name="Priest M."/>
            <person name="Roberts A."/>
            <person name="Saif S."/>
            <person name="Shea T."/>
            <person name="Shenoy N."/>
            <person name="Sisk P."/>
            <person name="Stolte C."/>
            <person name="Sykes S."/>
            <person name="Wortman J."/>
            <person name="Nusbaum C."/>
            <person name="Birren B."/>
        </authorList>
    </citation>
    <scope>NUCLEOTIDE SEQUENCE</scope>
    <source>
        <strain evidence="2">NIH/UT8656</strain>
    </source>
</reference>